<feature type="non-terminal residue" evidence="11">
    <location>
        <position position="1"/>
    </location>
</feature>
<dbReference type="InterPro" id="IPR011761">
    <property type="entry name" value="ATP-grasp"/>
</dbReference>
<evidence type="ECO:0000313" key="11">
    <source>
        <dbReference type="EMBL" id="SVD61010.1"/>
    </source>
</evidence>
<keyword evidence="6" id="KW-0067">ATP-binding</keyword>
<evidence type="ECO:0000256" key="6">
    <source>
        <dbReference type="ARBA" id="ARBA00022840"/>
    </source>
</evidence>
<dbReference type="FunFam" id="3.90.600.10:FF:000001">
    <property type="entry name" value="Trifunctional purine biosynthetic protein adenosine-3"/>
    <property type="match status" value="1"/>
</dbReference>
<comment type="similarity">
    <text evidence="7">Belongs to the GARS family.</text>
</comment>
<dbReference type="Gene3D" id="3.30.470.20">
    <property type="entry name" value="ATP-grasp fold, B domain"/>
    <property type="match status" value="1"/>
</dbReference>
<dbReference type="PANTHER" id="PTHR43472:SF1">
    <property type="entry name" value="PHOSPHORIBOSYLAMINE--GLYCINE LIGASE, CHLOROPLASTIC"/>
    <property type="match status" value="1"/>
</dbReference>
<evidence type="ECO:0000256" key="2">
    <source>
        <dbReference type="ARBA" id="ARBA00013255"/>
    </source>
</evidence>
<dbReference type="UniPathway" id="UPA00074">
    <property type="reaction ID" value="UER00125"/>
</dbReference>
<keyword evidence="5" id="KW-0658">Purine biosynthesis</keyword>
<evidence type="ECO:0000256" key="8">
    <source>
        <dbReference type="ARBA" id="ARBA00042242"/>
    </source>
</evidence>
<dbReference type="GO" id="GO:0004637">
    <property type="term" value="F:phosphoribosylamine-glycine ligase activity"/>
    <property type="evidence" value="ECO:0007669"/>
    <property type="project" value="UniProtKB-EC"/>
</dbReference>
<keyword evidence="4" id="KW-0547">Nucleotide-binding</keyword>
<dbReference type="SUPFAM" id="SSF51246">
    <property type="entry name" value="Rudiment single hybrid motif"/>
    <property type="match status" value="1"/>
</dbReference>
<organism evidence="11">
    <name type="scientific">marine metagenome</name>
    <dbReference type="NCBI Taxonomy" id="408172"/>
    <lineage>
        <taxon>unclassified sequences</taxon>
        <taxon>metagenomes</taxon>
        <taxon>ecological metagenomes</taxon>
    </lineage>
</organism>
<sequence length="179" mass="20706">KEIIEPTIKAMNKEKRPFRGVLYAGLMLVKGKIYLIEYNVRFGDPECQPLIFLLKSDLLKILNNCVNKKLNKTKIKWKKEYAISIVMVNKGYPGKFKKNSIIKNLSLINDYETTKIFHSGTDLDNQNNIIATGGRVLAVTSRDKNFSNAKKKAYEVVKKIKWKNSFFRKDIGFRAKKLK</sequence>
<dbReference type="PROSITE" id="PS00184">
    <property type="entry name" value="GARS"/>
    <property type="match status" value="1"/>
</dbReference>
<protein>
    <recommendedName>
        <fullName evidence="2">phosphoribosylamine--glycine ligase</fullName>
        <ecNumber evidence="2">6.3.4.13</ecNumber>
    </recommendedName>
    <alternativeName>
        <fullName evidence="8">Glycinamide ribonucleotide synthetase</fullName>
    </alternativeName>
    <alternativeName>
        <fullName evidence="9">Phosphoribosylglycinamide synthetase</fullName>
    </alternativeName>
</protein>
<evidence type="ECO:0000256" key="9">
    <source>
        <dbReference type="ARBA" id="ARBA00042864"/>
    </source>
</evidence>
<dbReference type="AlphaFoldDB" id="A0A382WQY0"/>
<dbReference type="InterPro" id="IPR020559">
    <property type="entry name" value="PRibGlycinamide_synth_CS"/>
</dbReference>
<evidence type="ECO:0000256" key="3">
    <source>
        <dbReference type="ARBA" id="ARBA00022598"/>
    </source>
</evidence>
<dbReference type="Pfam" id="PF02843">
    <property type="entry name" value="GARS_C"/>
    <property type="match status" value="1"/>
</dbReference>
<dbReference type="Gene3D" id="3.90.600.10">
    <property type="entry name" value="Phosphoribosylglycinamide synthetase, C-terminal domain"/>
    <property type="match status" value="1"/>
</dbReference>
<keyword evidence="3" id="KW-0436">Ligase</keyword>
<dbReference type="SUPFAM" id="SSF56059">
    <property type="entry name" value="Glutathione synthetase ATP-binding domain-like"/>
    <property type="match status" value="1"/>
</dbReference>
<evidence type="ECO:0000256" key="7">
    <source>
        <dbReference type="ARBA" id="ARBA00038345"/>
    </source>
</evidence>
<evidence type="ECO:0000259" key="10">
    <source>
        <dbReference type="PROSITE" id="PS50975"/>
    </source>
</evidence>
<dbReference type="InterPro" id="IPR020561">
    <property type="entry name" value="PRibGlycinamid_synth_ATP-grasp"/>
</dbReference>
<feature type="domain" description="ATP-grasp" evidence="10">
    <location>
        <begin position="1"/>
        <end position="67"/>
    </location>
</feature>
<dbReference type="GO" id="GO:0046872">
    <property type="term" value="F:metal ion binding"/>
    <property type="evidence" value="ECO:0007669"/>
    <property type="project" value="InterPro"/>
</dbReference>
<proteinExistence type="inferred from homology"/>
<dbReference type="PROSITE" id="PS50975">
    <property type="entry name" value="ATP_GRASP"/>
    <property type="match status" value="1"/>
</dbReference>
<dbReference type="Pfam" id="PF01071">
    <property type="entry name" value="GARS_A"/>
    <property type="match status" value="1"/>
</dbReference>
<dbReference type="SMART" id="SM01210">
    <property type="entry name" value="GARS_C"/>
    <property type="match status" value="1"/>
</dbReference>
<evidence type="ECO:0000256" key="5">
    <source>
        <dbReference type="ARBA" id="ARBA00022755"/>
    </source>
</evidence>
<accession>A0A382WQY0</accession>
<name>A0A382WQY0_9ZZZZ</name>
<reference evidence="11" key="1">
    <citation type="submission" date="2018-05" db="EMBL/GenBank/DDBJ databases">
        <authorList>
            <person name="Lanie J.A."/>
            <person name="Ng W.-L."/>
            <person name="Kazmierczak K.M."/>
            <person name="Andrzejewski T.M."/>
            <person name="Davidsen T.M."/>
            <person name="Wayne K.J."/>
            <person name="Tettelin H."/>
            <person name="Glass J.I."/>
            <person name="Rusch D."/>
            <person name="Podicherti R."/>
            <person name="Tsui H.-C.T."/>
            <person name="Winkler M.E."/>
        </authorList>
    </citation>
    <scope>NUCLEOTIDE SEQUENCE</scope>
</reference>
<dbReference type="EC" id="6.3.4.13" evidence="2"/>
<dbReference type="InterPro" id="IPR000115">
    <property type="entry name" value="PRibGlycinamide_synth"/>
</dbReference>
<dbReference type="GO" id="GO:0009113">
    <property type="term" value="P:purine nucleobase biosynthetic process"/>
    <property type="evidence" value="ECO:0007669"/>
    <property type="project" value="InterPro"/>
</dbReference>
<dbReference type="GO" id="GO:0005524">
    <property type="term" value="F:ATP binding"/>
    <property type="evidence" value="ECO:0007669"/>
    <property type="project" value="UniProtKB-KW"/>
</dbReference>
<evidence type="ECO:0000256" key="4">
    <source>
        <dbReference type="ARBA" id="ARBA00022741"/>
    </source>
</evidence>
<dbReference type="PANTHER" id="PTHR43472">
    <property type="entry name" value="PHOSPHORIBOSYLAMINE--GLYCINE LIGASE"/>
    <property type="match status" value="1"/>
</dbReference>
<dbReference type="InterPro" id="IPR011054">
    <property type="entry name" value="Rudment_hybrid_motif"/>
</dbReference>
<dbReference type="InterPro" id="IPR037123">
    <property type="entry name" value="PRibGlycinamide_synth_C_sf"/>
</dbReference>
<comment type="pathway">
    <text evidence="1">Purine metabolism; IMP biosynthesis via de novo pathway; N(1)-(5-phospho-D-ribosyl)glycinamide from 5-phospho-alpha-D-ribose 1-diphosphate: step 2/2.</text>
</comment>
<dbReference type="InterPro" id="IPR020560">
    <property type="entry name" value="PRibGlycinamide_synth_C-dom"/>
</dbReference>
<gene>
    <name evidence="11" type="ORF">METZ01_LOCUS413864</name>
</gene>
<dbReference type="GO" id="GO:0006189">
    <property type="term" value="P:'de novo' IMP biosynthetic process"/>
    <property type="evidence" value="ECO:0007669"/>
    <property type="project" value="UniProtKB-UniPathway"/>
</dbReference>
<dbReference type="EMBL" id="UINC01161678">
    <property type="protein sequence ID" value="SVD61010.1"/>
    <property type="molecule type" value="Genomic_DNA"/>
</dbReference>
<evidence type="ECO:0000256" key="1">
    <source>
        <dbReference type="ARBA" id="ARBA00005174"/>
    </source>
</evidence>